<organism evidence="1 2">
    <name type="scientific">Granulibacter bethesdensis</name>
    <dbReference type="NCBI Taxonomy" id="364410"/>
    <lineage>
        <taxon>Bacteria</taxon>
        <taxon>Pseudomonadati</taxon>
        <taxon>Pseudomonadota</taxon>
        <taxon>Alphaproteobacteria</taxon>
        <taxon>Acetobacterales</taxon>
        <taxon>Acetobacteraceae</taxon>
        <taxon>Granulibacter</taxon>
    </lineage>
</organism>
<dbReference type="EMBL" id="CP003181">
    <property type="protein sequence ID" value="AHJ62798.1"/>
    <property type="molecule type" value="Genomic_DNA"/>
</dbReference>
<dbReference type="Pfam" id="PF00132">
    <property type="entry name" value="Hexapep"/>
    <property type="match status" value="1"/>
</dbReference>
<dbReference type="AlphaFoldDB" id="A0AAN0VFR0"/>
<dbReference type="RefSeq" id="WP_011631675.1">
    <property type="nucleotide sequence ID" value="NZ_CP003181.2"/>
</dbReference>
<proteinExistence type="predicted"/>
<dbReference type="Proteomes" id="UP000019438">
    <property type="component" value="Chromosome"/>
</dbReference>
<accession>A0AAN0VFR0</accession>
<dbReference type="GeneID" id="69745228"/>
<name>A0AAN0VFR0_9PROT</name>
<sequence>MIIAFEGKTPIIHPSAWIAPGAVIIGDVEIGPDSSVWYGCVLRGDTNRIRIGARSNIQDGTIVHVNHVCYPTLIGDDVTIGHAAIVHACELHDGSFVGMGATVMDGAVLGRGSVLGARAMLTPGKITGEEELWIGSPAKLQRCLSEQDKAMFADTVPHYLDLSRRHARTAKRLDEG</sequence>
<dbReference type="KEGG" id="gbh:GbCGDNIH2_0968"/>
<dbReference type="KEGG" id="gbc:GbCGDNIH3_0968"/>
<gene>
    <name evidence="1" type="ORF">GbCGDNIH3_0968</name>
</gene>
<dbReference type="Gene3D" id="2.160.10.10">
    <property type="entry name" value="Hexapeptide repeat proteins"/>
    <property type="match status" value="1"/>
</dbReference>
<dbReference type="CDD" id="cd04645">
    <property type="entry name" value="LbH_gamma_CA_like"/>
    <property type="match status" value="1"/>
</dbReference>
<dbReference type="InterPro" id="IPR001451">
    <property type="entry name" value="Hexapep"/>
</dbReference>
<reference evidence="2" key="1">
    <citation type="submission" date="2012-06" db="EMBL/GenBank/DDBJ databases">
        <title>Genome analysis of multiple Granulibacter bethesdensis isolates demonstrates substantial genome diversity.</title>
        <authorList>
            <person name="Greenberg D.E."/>
            <person name="Porcella S.F."/>
            <person name="Zarember K."/>
            <person name="Zelazny A.M."/>
            <person name="Bruno D."/>
            <person name="Martens C."/>
            <person name="Barbian K.D."/>
            <person name="Jaske E."/>
            <person name="Holland S.M."/>
        </authorList>
    </citation>
    <scope>NUCLEOTIDE SEQUENCE [LARGE SCALE GENOMIC DNA]</scope>
    <source>
        <strain evidence="2">CGDNIH3</strain>
    </source>
</reference>
<protein>
    <submittedName>
        <fullName evidence="1">Acetyltransferase/acyltransferase</fullName>
    </submittedName>
</protein>
<evidence type="ECO:0000313" key="1">
    <source>
        <dbReference type="EMBL" id="AHJ62798.1"/>
    </source>
</evidence>
<dbReference type="PANTHER" id="PTHR13061:SF29">
    <property type="entry name" value="GAMMA CARBONIC ANHYDRASE-LIKE 1, MITOCHONDRIAL-RELATED"/>
    <property type="match status" value="1"/>
</dbReference>
<dbReference type="InterPro" id="IPR047324">
    <property type="entry name" value="LbH_gamma_CA-like"/>
</dbReference>
<evidence type="ECO:0000313" key="2">
    <source>
        <dbReference type="Proteomes" id="UP000019438"/>
    </source>
</evidence>
<dbReference type="InterPro" id="IPR050484">
    <property type="entry name" value="Transf_Hexapept/Carb_Anhydrase"/>
</dbReference>
<dbReference type="InterPro" id="IPR011004">
    <property type="entry name" value="Trimer_LpxA-like_sf"/>
</dbReference>
<dbReference type="SUPFAM" id="SSF51161">
    <property type="entry name" value="Trimeric LpxA-like enzymes"/>
    <property type="match status" value="1"/>
</dbReference>
<dbReference type="PANTHER" id="PTHR13061">
    <property type="entry name" value="DYNACTIN SUBUNIT P25"/>
    <property type="match status" value="1"/>
</dbReference>